<evidence type="ECO:0000313" key="2">
    <source>
        <dbReference type="Proteomes" id="UP000201461"/>
    </source>
</evidence>
<sequence>MKKALLALALVCSTSASAFDGLPTSGVETPSPLSTEFAFPYLTNGYHNSVLRTWVNTAMKEADAEFQKTGEISQVVNENYISMNSSGYKYWNDSDDRATTSPAADMKALSNLAMAPLKWACTVSGGCYDNGYEYTLRMNADSSNFDVNGTLHVGWANLRRESCALAYGGVRVCTTIDDMNYGGDLAGFWIKAIDWINEKENLSNIQTSIDQVKKTFDRPYVTVNATLIPGKVSGGDISYFHMADPEWWTLWQRQVNLNSVAIGYKLGQIEPILAGDHAGLRQSYLPQDEQWAGKYGSHLAGALPLYEYNPLRALEIVHRQRMQLPLGDYAQFDNNYKACRVNLMMTGDDGYLPSPGYYGVTALYGIAPQYTPVLQLATFAWSANTKSQSKMYEMANYDHNARVFLHELGHNYDYGHDTTPSADSYWNDLSVTVPSFIDDRRSDDQCVNRVL</sequence>
<dbReference type="GeneID" id="15926609"/>
<reference evidence="1 2" key="1">
    <citation type="journal article" date="2014" name="Genome Biol. Evol.">
        <title>Composite Conserved Promoter-Terminator Motifs (PeSLs) that Mediate Modular Shuffling in the Diverse T4-Like Myoviruses.</title>
        <authorList>
            <person name="Comeau A.M."/>
            <person name="Arbiol C."/>
            <person name="Krisch H.M."/>
        </authorList>
    </citation>
    <scope>NUCLEOTIDE SEQUENCE [LARGE SCALE GENOMIC DNA]</scope>
</reference>
<keyword evidence="2" id="KW-1185">Reference proteome</keyword>
<organism evidence="1 2">
    <name type="scientific">Vibrio phage nt-1</name>
    <dbReference type="NCBI Taxonomy" id="115992"/>
    <lineage>
        <taxon>Viruses</taxon>
        <taxon>Duplodnaviria</taxon>
        <taxon>Heunggongvirae</taxon>
        <taxon>Uroviricota</taxon>
        <taxon>Caudoviricetes</taxon>
        <taxon>Pantevenvirales</taxon>
        <taxon>Straboviridae</taxon>
        <taxon>Mylasvirus</taxon>
        <taxon>Mylasvirus persius</taxon>
    </lineage>
</organism>
<accession>R9TGD5</accession>
<dbReference type="KEGG" id="vg:15926609"/>
<proteinExistence type="predicted"/>
<protein>
    <submittedName>
        <fullName evidence="1">Uncharacterized protein</fullName>
    </submittedName>
</protein>
<gene>
    <name evidence="1" type="ORF">VPFG_00156</name>
</gene>
<dbReference type="Proteomes" id="UP000201461">
    <property type="component" value="Segment"/>
</dbReference>
<evidence type="ECO:0000313" key="1">
    <source>
        <dbReference type="EMBL" id="AGN30158.1"/>
    </source>
</evidence>
<dbReference type="EMBL" id="HQ317393">
    <property type="protein sequence ID" value="AGN30158.1"/>
    <property type="molecule type" value="Genomic_DNA"/>
</dbReference>
<dbReference type="OrthoDB" id="29738at10239"/>
<name>R9TGD5_9CAUD</name>
<dbReference type="RefSeq" id="YP_008125307.1">
    <property type="nucleotide sequence ID" value="NC_021529.2"/>
</dbReference>